<keyword evidence="3 6" id="KW-0134">Cell wall</keyword>
<dbReference type="CDD" id="cd23507">
    <property type="entry name" value="hydrophobin_I"/>
    <property type="match status" value="1"/>
</dbReference>
<evidence type="ECO:0000256" key="3">
    <source>
        <dbReference type="ARBA" id="ARBA00022512"/>
    </source>
</evidence>
<sequence>MTLKFARNITSFVGVTSVLAILAVATPQGYNAYRPYDPTGTSNSGTDVGTAGSGSGSAEGSSGIFGNDDSGLDNGVDDNNGTPFGVDTNRGGSGGGGDEPTPDPAPICSGTIKCCSEPFSGAYDTVSLEAQTALLFYGLPADSPGLVSVACNTDTIEGAATCPSQPYCCTGPSSGVVFTGCVALVID</sequence>
<reference evidence="8" key="1">
    <citation type="journal article" date="2021" name="New Phytol.">
        <title>Evolutionary innovations through gain and loss of genes in the ectomycorrhizal Boletales.</title>
        <authorList>
            <person name="Wu G."/>
            <person name="Miyauchi S."/>
            <person name="Morin E."/>
            <person name="Kuo A."/>
            <person name="Drula E."/>
            <person name="Varga T."/>
            <person name="Kohler A."/>
            <person name="Feng B."/>
            <person name="Cao Y."/>
            <person name="Lipzen A."/>
            <person name="Daum C."/>
            <person name="Hundley H."/>
            <person name="Pangilinan J."/>
            <person name="Johnson J."/>
            <person name="Barry K."/>
            <person name="LaButti K."/>
            <person name="Ng V."/>
            <person name="Ahrendt S."/>
            <person name="Min B."/>
            <person name="Choi I.G."/>
            <person name="Park H."/>
            <person name="Plett J.M."/>
            <person name="Magnuson J."/>
            <person name="Spatafora J.W."/>
            <person name="Nagy L.G."/>
            <person name="Henrissat B."/>
            <person name="Grigoriev I.V."/>
            <person name="Yang Z.L."/>
            <person name="Xu J."/>
            <person name="Martin F.M."/>
        </authorList>
    </citation>
    <scope>NUCLEOTIDE SEQUENCE</scope>
    <source>
        <strain evidence="8">KKN 215</strain>
    </source>
</reference>
<evidence type="ECO:0000256" key="6">
    <source>
        <dbReference type="RuleBase" id="RU365009"/>
    </source>
</evidence>
<comment type="subcellular location">
    <subcellularLocation>
        <location evidence="1 6">Secreted</location>
        <location evidence="1 6">Cell wall</location>
    </subcellularLocation>
</comment>
<evidence type="ECO:0000256" key="4">
    <source>
        <dbReference type="ARBA" id="ARBA00022525"/>
    </source>
</evidence>
<dbReference type="EMBL" id="JAEVFJ010000060">
    <property type="protein sequence ID" value="KAH8078038.1"/>
    <property type="molecule type" value="Genomic_DNA"/>
</dbReference>
<dbReference type="AlphaFoldDB" id="A0A8K0XK66"/>
<dbReference type="Pfam" id="PF01185">
    <property type="entry name" value="Hydrophobin"/>
    <property type="match status" value="1"/>
</dbReference>
<dbReference type="Proteomes" id="UP000813824">
    <property type="component" value="Unassembled WGS sequence"/>
</dbReference>
<gene>
    <name evidence="8" type="ORF">BXZ70DRAFT_688522</name>
</gene>
<evidence type="ECO:0000256" key="7">
    <source>
        <dbReference type="SAM" id="MobiDB-lite"/>
    </source>
</evidence>
<feature type="chain" id="PRO_5035488364" description="Hydrophobin" evidence="6">
    <location>
        <begin position="26"/>
        <end position="187"/>
    </location>
</feature>
<evidence type="ECO:0000256" key="2">
    <source>
        <dbReference type="ARBA" id="ARBA00010446"/>
    </source>
</evidence>
<evidence type="ECO:0000256" key="1">
    <source>
        <dbReference type="ARBA" id="ARBA00004191"/>
    </source>
</evidence>
<feature type="signal peptide" evidence="6">
    <location>
        <begin position="1"/>
        <end position="25"/>
    </location>
</feature>
<dbReference type="GO" id="GO:0005199">
    <property type="term" value="F:structural constituent of cell wall"/>
    <property type="evidence" value="ECO:0007669"/>
    <property type="project" value="InterPro"/>
</dbReference>
<evidence type="ECO:0000313" key="8">
    <source>
        <dbReference type="EMBL" id="KAH8078038.1"/>
    </source>
</evidence>
<dbReference type="GO" id="GO:0009277">
    <property type="term" value="C:fungal-type cell wall"/>
    <property type="evidence" value="ECO:0007669"/>
    <property type="project" value="InterPro"/>
</dbReference>
<keyword evidence="6" id="KW-0732">Signal</keyword>
<feature type="region of interest" description="Disordered" evidence="7">
    <location>
        <begin position="36"/>
        <end position="103"/>
    </location>
</feature>
<keyword evidence="4 6" id="KW-0964">Secreted</keyword>
<evidence type="ECO:0000313" key="9">
    <source>
        <dbReference type="Proteomes" id="UP000813824"/>
    </source>
</evidence>
<comment type="caution">
    <text evidence="8">The sequence shown here is derived from an EMBL/GenBank/DDBJ whole genome shotgun (WGS) entry which is preliminary data.</text>
</comment>
<keyword evidence="9" id="KW-1185">Reference proteome</keyword>
<keyword evidence="5 6" id="KW-1015">Disulfide bond</keyword>
<comment type="similarity">
    <text evidence="2 6">Belongs to the fungal hydrophobin family.</text>
</comment>
<name>A0A8K0XK66_9AGAR</name>
<proteinExistence type="inferred from homology"/>
<dbReference type="InterPro" id="IPR001338">
    <property type="entry name" value="Class_I_Hydrophobin"/>
</dbReference>
<evidence type="ECO:0000256" key="5">
    <source>
        <dbReference type="ARBA" id="ARBA00023157"/>
    </source>
</evidence>
<organism evidence="8 9">
    <name type="scientific">Cristinia sonorae</name>
    <dbReference type="NCBI Taxonomy" id="1940300"/>
    <lineage>
        <taxon>Eukaryota</taxon>
        <taxon>Fungi</taxon>
        <taxon>Dikarya</taxon>
        <taxon>Basidiomycota</taxon>
        <taxon>Agaricomycotina</taxon>
        <taxon>Agaricomycetes</taxon>
        <taxon>Agaricomycetidae</taxon>
        <taxon>Agaricales</taxon>
        <taxon>Pleurotineae</taxon>
        <taxon>Stephanosporaceae</taxon>
        <taxon>Cristinia</taxon>
    </lineage>
</organism>
<accession>A0A8K0XK66</accession>
<protein>
    <recommendedName>
        <fullName evidence="6">Hydrophobin</fullName>
    </recommendedName>
</protein>